<protein>
    <submittedName>
        <fullName evidence="2">Uncharacterized protein</fullName>
    </submittedName>
</protein>
<sequence length="76" mass="7178">LVFSRQGPTVDPAVAAQEFRDQAIAQREAAADALRAELMAAATPNNGGIAGGAEGPGGTGAGSGEAEGAEGAAGGL</sequence>
<name>A0ABR3EL35_9AGAR</name>
<organism evidence="2 3">
    <name type="scientific">Marasmius crinis-equi</name>
    <dbReference type="NCBI Taxonomy" id="585013"/>
    <lineage>
        <taxon>Eukaryota</taxon>
        <taxon>Fungi</taxon>
        <taxon>Dikarya</taxon>
        <taxon>Basidiomycota</taxon>
        <taxon>Agaricomycotina</taxon>
        <taxon>Agaricomycetes</taxon>
        <taxon>Agaricomycetidae</taxon>
        <taxon>Agaricales</taxon>
        <taxon>Marasmiineae</taxon>
        <taxon>Marasmiaceae</taxon>
        <taxon>Marasmius</taxon>
    </lineage>
</organism>
<evidence type="ECO:0000313" key="3">
    <source>
        <dbReference type="Proteomes" id="UP001465976"/>
    </source>
</evidence>
<dbReference type="EMBL" id="JBAHYK010003360">
    <property type="protein sequence ID" value="KAL0563604.1"/>
    <property type="molecule type" value="Genomic_DNA"/>
</dbReference>
<feature type="compositionally biased region" description="Gly residues" evidence="1">
    <location>
        <begin position="48"/>
        <end position="76"/>
    </location>
</feature>
<feature type="region of interest" description="Disordered" evidence="1">
    <location>
        <begin position="43"/>
        <end position="76"/>
    </location>
</feature>
<proteinExistence type="predicted"/>
<gene>
    <name evidence="2" type="ORF">V5O48_018462</name>
</gene>
<keyword evidence="3" id="KW-1185">Reference proteome</keyword>
<reference evidence="2 3" key="1">
    <citation type="submission" date="2024-02" db="EMBL/GenBank/DDBJ databases">
        <title>A draft genome for the cacao thread blight pathogen Marasmius crinis-equi.</title>
        <authorList>
            <person name="Cohen S.P."/>
            <person name="Baruah I.K."/>
            <person name="Amoako-Attah I."/>
            <person name="Bukari Y."/>
            <person name="Meinhardt L.W."/>
            <person name="Bailey B.A."/>
        </authorList>
    </citation>
    <scope>NUCLEOTIDE SEQUENCE [LARGE SCALE GENOMIC DNA]</scope>
    <source>
        <strain evidence="2 3">GH-76</strain>
    </source>
</reference>
<evidence type="ECO:0000256" key="1">
    <source>
        <dbReference type="SAM" id="MobiDB-lite"/>
    </source>
</evidence>
<comment type="caution">
    <text evidence="2">The sequence shown here is derived from an EMBL/GenBank/DDBJ whole genome shotgun (WGS) entry which is preliminary data.</text>
</comment>
<evidence type="ECO:0000313" key="2">
    <source>
        <dbReference type="EMBL" id="KAL0563604.1"/>
    </source>
</evidence>
<accession>A0ABR3EL35</accession>
<feature type="non-terminal residue" evidence="2">
    <location>
        <position position="1"/>
    </location>
</feature>
<dbReference type="Proteomes" id="UP001465976">
    <property type="component" value="Unassembled WGS sequence"/>
</dbReference>